<dbReference type="Pfam" id="PF00487">
    <property type="entry name" value="FA_desaturase"/>
    <property type="match status" value="1"/>
</dbReference>
<dbReference type="GO" id="GO:0006629">
    <property type="term" value="P:lipid metabolic process"/>
    <property type="evidence" value="ECO:0007669"/>
    <property type="project" value="InterPro"/>
</dbReference>
<dbReference type="CDD" id="cd03507">
    <property type="entry name" value="Delta12-FADS-like"/>
    <property type="match status" value="1"/>
</dbReference>
<organism evidence="6 7">
    <name type="scientific">Bondarzewia mesenterica</name>
    <dbReference type="NCBI Taxonomy" id="1095465"/>
    <lineage>
        <taxon>Eukaryota</taxon>
        <taxon>Fungi</taxon>
        <taxon>Dikarya</taxon>
        <taxon>Basidiomycota</taxon>
        <taxon>Agaricomycotina</taxon>
        <taxon>Agaricomycetes</taxon>
        <taxon>Russulales</taxon>
        <taxon>Bondarzewiaceae</taxon>
        <taxon>Bondarzewia</taxon>
    </lineage>
</organism>
<dbReference type="EMBL" id="SGPL01000161">
    <property type="protein sequence ID" value="THH16377.1"/>
    <property type="molecule type" value="Genomic_DNA"/>
</dbReference>
<feature type="region of interest" description="Disordered" evidence="2">
    <location>
        <begin position="684"/>
        <end position="719"/>
    </location>
</feature>
<feature type="coiled-coil region" evidence="1">
    <location>
        <begin position="1053"/>
        <end position="1087"/>
    </location>
</feature>
<dbReference type="PROSITE" id="PS50235">
    <property type="entry name" value="USP_3"/>
    <property type="match status" value="1"/>
</dbReference>
<protein>
    <recommendedName>
        <fullName evidence="8">USP domain-containing protein</fullName>
    </recommendedName>
</protein>
<evidence type="ECO:0000313" key="7">
    <source>
        <dbReference type="Proteomes" id="UP000310158"/>
    </source>
</evidence>
<feature type="compositionally biased region" description="Polar residues" evidence="2">
    <location>
        <begin position="704"/>
        <end position="719"/>
    </location>
</feature>
<gene>
    <name evidence="6" type="ORF">EW146_g4264</name>
</gene>
<evidence type="ECO:0000256" key="3">
    <source>
        <dbReference type="SAM" id="Phobius"/>
    </source>
</evidence>
<dbReference type="SUPFAM" id="SSF54001">
    <property type="entry name" value="Cysteine proteinases"/>
    <property type="match status" value="1"/>
</dbReference>
<evidence type="ECO:0000256" key="1">
    <source>
        <dbReference type="SAM" id="Coils"/>
    </source>
</evidence>
<dbReference type="GO" id="GO:0016491">
    <property type="term" value="F:oxidoreductase activity"/>
    <property type="evidence" value="ECO:0007669"/>
    <property type="project" value="InterPro"/>
</dbReference>
<dbReference type="PROSITE" id="PS51140">
    <property type="entry name" value="CUE"/>
    <property type="match status" value="1"/>
</dbReference>
<keyword evidence="1" id="KW-0175">Coiled coil</keyword>
<dbReference type="OrthoDB" id="443682at2759"/>
<name>A0A4S4LW72_9AGAM</name>
<dbReference type="Proteomes" id="UP000310158">
    <property type="component" value="Unassembled WGS sequence"/>
</dbReference>
<evidence type="ECO:0000259" key="5">
    <source>
        <dbReference type="PROSITE" id="PS51140"/>
    </source>
</evidence>
<feature type="region of interest" description="Disordered" evidence="2">
    <location>
        <begin position="1204"/>
        <end position="1243"/>
    </location>
</feature>
<feature type="transmembrane region" description="Helical" evidence="3">
    <location>
        <begin position="52"/>
        <end position="72"/>
    </location>
</feature>
<evidence type="ECO:0008006" key="8">
    <source>
        <dbReference type="Google" id="ProtNLM"/>
    </source>
</evidence>
<dbReference type="PANTHER" id="PTHR32100">
    <property type="entry name" value="OMEGA-6 FATTY ACID DESATURASE, CHLOROPLASTIC"/>
    <property type="match status" value="1"/>
</dbReference>
<keyword evidence="7" id="KW-1185">Reference proteome</keyword>
<dbReference type="CDD" id="cd14279">
    <property type="entry name" value="CUE"/>
    <property type="match status" value="1"/>
</dbReference>
<feature type="transmembrane region" description="Helical" evidence="3">
    <location>
        <begin position="92"/>
        <end position="115"/>
    </location>
</feature>
<feature type="domain" description="USP" evidence="4">
    <location>
        <begin position="755"/>
        <end position="1166"/>
    </location>
</feature>
<keyword evidence="3" id="KW-0812">Transmembrane</keyword>
<evidence type="ECO:0000259" key="4">
    <source>
        <dbReference type="PROSITE" id="PS50235"/>
    </source>
</evidence>
<comment type="caution">
    <text evidence="6">The sequence shown here is derived from an EMBL/GenBank/DDBJ whole genome shotgun (WGS) entry which is preliminary data.</text>
</comment>
<evidence type="ECO:0000313" key="6">
    <source>
        <dbReference type="EMBL" id="THH16377.1"/>
    </source>
</evidence>
<dbReference type="InterPro" id="IPR003892">
    <property type="entry name" value="CUE"/>
</dbReference>
<reference evidence="6 7" key="1">
    <citation type="submission" date="2019-02" db="EMBL/GenBank/DDBJ databases">
        <title>Genome sequencing of the rare red list fungi Bondarzewia mesenterica.</title>
        <authorList>
            <person name="Buettner E."/>
            <person name="Kellner H."/>
        </authorList>
    </citation>
    <scope>NUCLEOTIDE SEQUENCE [LARGE SCALE GENOMIC DNA]</scope>
    <source>
        <strain evidence="6 7">DSM 108281</strain>
    </source>
</reference>
<accession>A0A4S4LW72</accession>
<proteinExistence type="predicted"/>
<dbReference type="InterPro" id="IPR028889">
    <property type="entry name" value="USP"/>
</dbReference>
<feature type="compositionally biased region" description="Polar residues" evidence="2">
    <location>
        <begin position="1224"/>
        <end position="1233"/>
    </location>
</feature>
<dbReference type="InterPro" id="IPR038765">
    <property type="entry name" value="Papain-like_cys_pep_sf"/>
</dbReference>
<keyword evidence="3" id="KW-1133">Transmembrane helix</keyword>
<keyword evidence="3" id="KW-0472">Membrane</keyword>
<dbReference type="AlphaFoldDB" id="A0A4S4LW72"/>
<sequence length="1243" mass="140797">MSMIVADDGMPTLYDDYDENNLPEFIPLPWTLAEIRQAIPLRLFVRNTQRSLMYLLRDLVMAALLWKLVLLFEVCLGSRHATSVFGPIGAQVVRWAIWVVYWWFQGLVFTGIWVIGHECGHGAFSSSRHVNNIIGFITHTFLWTPFFSWKISHHRHHSNHASMERDEVYVPKTRGDLGIPLDDRNKIDWEEHFGDTPIYTLFMLVRQQLFAFPVYLLTNVSGQKSYPRWTNHFDPNSVLFTKEQRNAVIISNFGIISMILGVQYACKTWGAAEVVKLYGIPWLLVTHWFIMITYLHHTDPEVPHYRNKAWNYQRGAAATVDRPFLGWQGRFFLHDVAHYHVIHHFFPKMPWYHGAEATKYLKEFIGDHYMWSDEPIFQALWHNYNECQFVEDEGEGRLTAGRPLSRRALKVKLTPPVKMRCPAFPHEYTTTTIKININLIMQDADHSGPSVAIVVPYFIVALLTNMLSCTRNAIDVELTMLSLCCSLASDARGDSSDRVACGLRIFGYCALICLAYVVKHSSGQLLRKTSAPAFALQCPHTVALSDQVLNLRLSMYNNQQNYGYSQPVASALGLDTGQDEEKVNTLVQMMGSLEPEIARRVLRKHNGDMDKAAASILDGDLEGDNLAPWAEGIPMLTSFSQATARPGPRTPPPSKPEQDQAVIDLTMVDEDKELNLALEASLEQGGTRFGPSEREPDPSLALVPTNQEVPTGISQDDQSLSRAIHESLHSTYNGYEEEYEQVPLEQRVRPDSRPVALRPSQSAYAYAALLFQGLYYVPQVRKNLAHWRPSLLQFDDEDASPPMDGPEHTVWSIVEVFTNMDLAVISELNIDEVLQEVDVAPPNHATESPGDLTCQLYSKVAEITETALHGNAASKSSKWPRLFHFRYGPGDSEPIECPFDRRVDTSVVKVDIHDGDQNNDLISCLSTQLSHTDVSTKQQVILEPSDVVAFQLVRHEAPPSYSGGPSAPKQLFRYPKQMYLDRFMRENAELANSGRTQQQELHEEIQRLTLRKAGLTHANSGSCSMQNRNTLRDLRASLHYFEHVANKDDLERREAIELTAMKLRKVLTRVENELETIDSQVTKLKSQAALLFEGQELRKHRYDLRVILVHDGLFGRNHIYSYVQQDGTWWKTLDWSVCEVPETSVLEDSSGLHLGAGPYLLIYSRALPENDESMVLPWPEGVKHSVKHNNKMFLDSLPPEAASYARYTSPPTSPHPSVSDWATPLSTVDSPSSPRGEPMDVSK</sequence>
<feature type="domain" description="CUE" evidence="5">
    <location>
        <begin position="578"/>
        <end position="621"/>
    </location>
</feature>
<dbReference type="InterPro" id="IPR012171">
    <property type="entry name" value="Fatty_acid_desaturase"/>
</dbReference>
<dbReference type="Gene3D" id="3.90.70.10">
    <property type="entry name" value="Cysteine proteinases"/>
    <property type="match status" value="1"/>
</dbReference>
<dbReference type="GO" id="GO:0043130">
    <property type="term" value="F:ubiquitin binding"/>
    <property type="evidence" value="ECO:0007669"/>
    <property type="project" value="InterPro"/>
</dbReference>
<evidence type="ECO:0000256" key="2">
    <source>
        <dbReference type="SAM" id="MobiDB-lite"/>
    </source>
</evidence>
<dbReference type="InterPro" id="IPR005804">
    <property type="entry name" value="FA_desaturase_dom"/>
</dbReference>